<name>A0ABM9DIY3_9HYPH</name>
<proteinExistence type="predicted"/>
<gene>
    <name evidence="2" type="ORF">MES5069_140014</name>
</gene>
<keyword evidence="3" id="KW-1185">Reference proteome</keyword>
<reference evidence="2 3" key="1">
    <citation type="submission" date="2022-03" db="EMBL/GenBank/DDBJ databases">
        <authorList>
            <person name="Brunel B."/>
        </authorList>
    </citation>
    <scope>NUCLEOTIDE SEQUENCE [LARGE SCALE GENOMIC DNA]</scope>
    <source>
        <strain evidence="2">STM5069sample</strain>
    </source>
</reference>
<protein>
    <submittedName>
        <fullName evidence="2">Uncharacterized protein</fullName>
    </submittedName>
</protein>
<evidence type="ECO:0000256" key="1">
    <source>
        <dbReference type="SAM" id="MobiDB-lite"/>
    </source>
</evidence>
<evidence type="ECO:0000313" key="2">
    <source>
        <dbReference type="EMBL" id="CAH2396547.1"/>
    </source>
</evidence>
<sequence>MARRADLAHKQHVEPGTECLRHFEANRHAAARQRQHQWIGCREPGQSGGKLAPRIRSIFESQGVKAHGFHPFDPGIALLRPGLSKTPRPVALLDQNSLPAKRRSEAIVSSHLGKICRTMRLAPGSAAGPEGHSGKERMPWARRAPKTLLEQSIALMRSTVLLLSGVLDGATPFLERLSEAFAGDLPGRDDARYHRERKGPVSYAQSQERASGGQPIC</sequence>
<feature type="region of interest" description="Disordered" evidence="1">
    <location>
        <begin position="197"/>
        <end position="217"/>
    </location>
</feature>
<organism evidence="2 3">
    <name type="scientific">Mesorhizobium escarrei</name>
    <dbReference type="NCBI Taxonomy" id="666018"/>
    <lineage>
        <taxon>Bacteria</taxon>
        <taxon>Pseudomonadati</taxon>
        <taxon>Pseudomonadota</taxon>
        <taxon>Alphaproteobacteria</taxon>
        <taxon>Hyphomicrobiales</taxon>
        <taxon>Phyllobacteriaceae</taxon>
        <taxon>Mesorhizobium</taxon>
    </lineage>
</organism>
<dbReference type="Proteomes" id="UP001153050">
    <property type="component" value="Unassembled WGS sequence"/>
</dbReference>
<accession>A0ABM9DIY3</accession>
<dbReference type="EMBL" id="CAKXZT010000046">
    <property type="protein sequence ID" value="CAH2396547.1"/>
    <property type="molecule type" value="Genomic_DNA"/>
</dbReference>
<evidence type="ECO:0000313" key="3">
    <source>
        <dbReference type="Proteomes" id="UP001153050"/>
    </source>
</evidence>
<comment type="caution">
    <text evidence="2">The sequence shown here is derived from an EMBL/GenBank/DDBJ whole genome shotgun (WGS) entry which is preliminary data.</text>
</comment>